<dbReference type="RefSeq" id="WP_160773875.1">
    <property type="nucleotide sequence ID" value="NZ_WUMV01000001.1"/>
</dbReference>
<protein>
    <submittedName>
        <fullName evidence="2">Uncharacterized protein</fullName>
    </submittedName>
</protein>
<gene>
    <name evidence="2" type="ORF">GR183_01855</name>
</gene>
<evidence type="ECO:0000313" key="2">
    <source>
        <dbReference type="EMBL" id="MXN63634.1"/>
    </source>
</evidence>
<feature type="chain" id="PRO_5031273412" evidence="1">
    <location>
        <begin position="24"/>
        <end position="133"/>
    </location>
</feature>
<keyword evidence="1" id="KW-0732">Signal</keyword>
<evidence type="ECO:0000313" key="3">
    <source>
        <dbReference type="Proteomes" id="UP000433101"/>
    </source>
</evidence>
<name>A0A7X3LR93_9HYPH</name>
<reference evidence="2 3" key="1">
    <citation type="submission" date="2019-12" db="EMBL/GenBank/DDBJ databases">
        <authorList>
            <person name="Li M."/>
        </authorList>
    </citation>
    <scope>NUCLEOTIDE SEQUENCE [LARGE SCALE GENOMIC DNA]</scope>
    <source>
        <strain evidence="2 3">GBMRC 2046</strain>
    </source>
</reference>
<organism evidence="2 3">
    <name type="scientific">Stappia sediminis</name>
    <dbReference type="NCBI Taxonomy" id="2692190"/>
    <lineage>
        <taxon>Bacteria</taxon>
        <taxon>Pseudomonadati</taxon>
        <taxon>Pseudomonadota</taxon>
        <taxon>Alphaproteobacteria</taxon>
        <taxon>Hyphomicrobiales</taxon>
        <taxon>Stappiaceae</taxon>
        <taxon>Stappia</taxon>
    </lineage>
</organism>
<dbReference type="EMBL" id="WUMV01000001">
    <property type="protein sequence ID" value="MXN63634.1"/>
    <property type="molecule type" value="Genomic_DNA"/>
</dbReference>
<comment type="caution">
    <text evidence="2">The sequence shown here is derived from an EMBL/GenBank/DDBJ whole genome shotgun (WGS) entry which is preliminary data.</text>
</comment>
<keyword evidence="3" id="KW-1185">Reference proteome</keyword>
<proteinExistence type="predicted"/>
<dbReference type="Proteomes" id="UP000433101">
    <property type="component" value="Unassembled WGS sequence"/>
</dbReference>
<feature type="signal peptide" evidence="1">
    <location>
        <begin position="1"/>
        <end position="23"/>
    </location>
</feature>
<accession>A0A7X3LR93</accession>
<sequence>MNPLTTIIAGAALALALPAANLALGPAAGGASAEETRKDQSRLPLAENNEAGGDGACISHVELHGPNGIRYVLQTSDGMTLYSGRHRANETILFKNRDLPSITTKLTPNTDATVKIVTSSARDGVFAKSARLN</sequence>
<evidence type="ECO:0000256" key="1">
    <source>
        <dbReference type="SAM" id="SignalP"/>
    </source>
</evidence>
<dbReference type="AlphaFoldDB" id="A0A7X3LR93"/>